<dbReference type="VEuPathDB" id="TriTrypDB:LpyrH10_02_2390"/>
<dbReference type="SUPFAM" id="SSF55729">
    <property type="entry name" value="Acyl-CoA N-acyltransferases (Nat)"/>
    <property type="match status" value="2"/>
</dbReference>
<dbReference type="EMBL" id="LGTL01000002">
    <property type="protein sequence ID" value="KPA84782.1"/>
    <property type="molecule type" value="Genomic_DNA"/>
</dbReference>
<dbReference type="Pfam" id="PF13508">
    <property type="entry name" value="Acetyltransf_7"/>
    <property type="match status" value="1"/>
</dbReference>
<dbReference type="OMA" id="WIAPAYR"/>
<evidence type="ECO:0000259" key="3">
    <source>
        <dbReference type="PROSITE" id="PS51186"/>
    </source>
</evidence>
<reference evidence="4 5" key="1">
    <citation type="submission" date="2015-07" db="EMBL/GenBank/DDBJ databases">
        <title>High-quality genome of monoxenous trypanosomatid Leptomonas pyrrhocoris.</title>
        <authorList>
            <person name="Flegontov P."/>
            <person name="Butenko A."/>
            <person name="Firsov S."/>
            <person name="Vlcek C."/>
            <person name="Logacheva M.D."/>
            <person name="Field M."/>
            <person name="Filatov D."/>
            <person name="Flegontova O."/>
            <person name="Gerasimov E."/>
            <person name="Jackson A.P."/>
            <person name="Kelly S."/>
            <person name="Opperdoes F."/>
            <person name="O'Reilly A."/>
            <person name="Votypka J."/>
            <person name="Yurchenko V."/>
            <person name="Lukes J."/>
        </authorList>
    </citation>
    <scope>NUCLEOTIDE SEQUENCE [LARGE SCALE GENOMIC DNA]</scope>
    <source>
        <strain evidence="4">H10</strain>
    </source>
</reference>
<evidence type="ECO:0000256" key="2">
    <source>
        <dbReference type="ARBA" id="ARBA00023315"/>
    </source>
</evidence>
<feature type="domain" description="N-acetyltransferase" evidence="3">
    <location>
        <begin position="178"/>
        <end position="321"/>
    </location>
</feature>
<feature type="domain" description="N-acetyltransferase" evidence="3">
    <location>
        <begin position="24"/>
        <end position="165"/>
    </location>
</feature>
<dbReference type="AlphaFoldDB" id="A0A0N0DZ49"/>
<dbReference type="Pfam" id="PF00583">
    <property type="entry name" value="Acetyltransf_1"/>
    <property type="match status" value="1"/>
</dbReference>
<keyword evidence="2" id="KW-0012">Acyltransferase</keyword>
<accession>A0A0N0DZ49</accession>
<dbReference type="OrthoDB" id="41532at2759"/>
<keyword evidence="1 4" id="KW-0808">Transferase</keyword>
<gene>
    <name evidence="4" type="ORF">ABB37_01265</name>
</gene>
<dbReference type="InterPro" id="IPR050680">
    <property type="entry name" value="YpeA/RimI_acetyltransf"/>
</dbReference>
<dbReference type="GO" id="GO:0016747">
    <property type="term" value="F:acyltransferase activity, transferring groups other than amino-acyl groups"/>
    <property type="evidence" value="ECO:0007669"/>
    <property type="project" value="InterPro"/>
</dbReference>
<comment type="caution">
    <text evidence="4">The sequence shown here is derived from an EMBL/GenBank/DDBJ whole genome shotgun (WGS) entry which is preliminary data.</text>
</comment>
<organism evidence="4 5">
    <name type="scientific">Leptomonas pyrrhocoris</name>
    <name type="common">Firebug parasite</name>
    <dbReference type="NCBI Taxonomy" id="157538"/>
    <lineage>
        <taxon>Eukaryota</taxon>
        <taxon>Discoba</taxon>
        <taxon>Euglenozoa</taxon>
        <taxon>Kinetoplastea</taxon>
        <taxon>Metakinetoplastina</taxon>
        <taxon>Trypanosomatida</taxon>
        <taxon>Trypanosomatidae</taxon>
        <taxon>Leishmaniinae</taxon>
        <taxon>Leptomonas</taxon>
    </lineage>
</organism>
<dbReference type="CDD" id="cd04301">
    <property type="entry name" value="NAT_SF"/>
    <property type="match status" value="2"/>
</dbReference>
<proteinExistence type="predicted"/>
<dbReference type="InterPro" id="IPR016181">
    <property type="entry name" value="Acyl_CoA_acyltransferase"/>
</dbReference>
<dbReference type="PROSITE" id="PS51186">
    <property type="entry name" value="GNAT"/>
    <property type="match status" value="2"/>
</dbReference>
<keyword evidence="5" id="KW-1185">Reference proteome</keyword>
<protein>
    <submittedName>
        <fullName evidence="4">Acetyltransferase</fullName>
    </submittedName>
</protein>
<name>A0A0N0DZ49_LEPPY</name>
<dbReference type="PANTHER" id="PTHR43420">
    <property type="entry name" value="ACETYLTRANSFERASE"/>
    <property type="match status" value="1"/>
</dbReference>
<evidence type="ECO:0000313" key="5">
    <source>
        <dbReference type="Proteomes" id="UP000037923"/>
    </source>
</evidence>
<evidence type="ECO:0000256" key="1">
    <source>
        <dbReference type="ARBA" id="ARBA00022679"/>
    </source>
</evidence>
<evidence type="ECO:0000313" key="4">
    <source>
        <dbReference type="EMBL" id="KPA84782.1"/>
    </source>
</evidence>
<dbReference type="RefSeq" id="XP_015663221.1">
    <property type="nucleotide sequence ID" value="XM_015797701.1"/>
</dbReference>
<dbReference type="Gene3D" id="3.40.630.30">
    <property type="match status" value="2"/>
</dbReference>
<dbReference type="InterPro" id="IPR000182">
    <property type="entry name" value="GNAT_dom"/>
</dbReference>
<dbReference type="GeneID" id="26901560"/>
<sequence length="321" mass="36161">MLRRILFGSGSGAGSGSAATLAGLKYELVTEAKSLEPTISSMLRETEKRQGLLDLPPYNKREFGMRAKTKDGKLAGAVYGHTKYNEAHVALLGANPECRVHGAGSMLLKEFEILARTKYDCNRLALETFSWQARPFYEKVGFEVFGVQKNQPKGHDKYFMEKVWPAEKNSEPVTCYTNATSELVVEDWAADAAMNQVLVWLNEDALRRNIGVPSYDMVPYGLQVKDADGALVACCLYETWWNELHLDKLVVVPEKQRKGIGSAVLKRLEEVAREKKLQQMIADAMSWQAHSFYEKHGFKVFATQKDLPKGHSQLRLLRVLE</sequence>
<dbReference type="Proteomes" id="UP000037923">
    <property type="component" value="Unassembled WGS sequence"/>
</dbReference>